<dbReference type="KEGG" id="bvz:BRAD3257_6325"/>
<organism evidence="1 2">
    <name type="scientific">Bradyrhizobium vignae</name>
    <dbReference type="NCBI Taxonomy" id="1549949"/>
    <lineage>
        <taxon>Bacteria</taxon>
        <taxon>Pseudomonadati</taxon>
        <taxon>Pseudomonadota</taxon>
        <taxon>Alphaproteobacteria</taxon>
        <taxon>Hyphomicrobiales</taxon>
        <taxon>Nitrobacteraceae</taxon>
        <taxon>Bradyrhizobium</taxon>
    </lineage>
</organism>
<gene>
    <name evidence="1" type="ORF">BRAD3257_6325</name>
</gene>
<evidence type="ECO:0000313" key="2">
    <source>
        <dbReference type="Proteomes" id="UP000246085"/>
    </source>
</evidence>
<proteinExistence type="predicted"/>
<dbReference type="EMBL" id="LS398110">
    <property type="protein sequence ID" value="SPP97222.1"/>
    <property type="molecule type" value="Genomic_DNA"/>
</dbReference>
<evidence type="ECO:0000313" key="1">
    <source>
        <dbReference type="EMBL" id="SPP97222.1"/>
    </source>
</evidence>
<dbReference type="AlphaFoldDB" id="A0A2U3Q728"/>
<accession>A0A2U3Q728</accession>
<sequence>MHCIMAAERNGDPLPKSSWLAAATAYDVLRSSLEHLKSAPASVRIGP</sequence>
<reference evidence="1 2" key="1">
    <citation type="submission" date="2018-03" db="EMBL/GenBank/DDBJ databases">
        <authorList>
            <person name="Gully D."/>
        </authorList>
    </citation>
    <scope>NUCLEOTIDE SEQUENCE [LARGE SCALE GENOMIC DNA]</scope>
    <source>
        <strain evidence="1">ORS3257</strain>
    </source>
</reference>
<dbReference type="Proteomes" id="UP000246085">
    <property type="component" value="Chromosome BRAD3257"/>
</dbReference>
<protein>
    <submittedName>
        <fullName evidence="1">Uncharacterized protein</fullName>
    </submittedName>
</protein>
<name>A0A2U3Q728_9BRAD</name>